<feature type="compositionally biased region" description="Pro residues" evidence="1">
    <location>
        <begin position="371"/>
        <end position="404"/>
    </location>
</feature>
<dbReference type="AlphaFoldDB" id="B8GPV5"/>
<dbReference type="eggNOG" id="COG3266">
    <property type="taxonomic scope" value="Bacteria"/>
</dbReference>
<dbReference type="InterPro" id="IPR052026">
    <property type="entry name" value="ExeA_AAA_ATPase_DNA-bind"/>
</dbReference>
<evidence type="ECO:0000259" key="3">
    <source>
        <dbReference type="PROSITE" id="PS51724"/>
    </source>
</evidence>
<dbReference type="InterPro" id="IPR036680">
    <property type="entry name" value="SPOR-like_sf"/>
</dbReference>
<dbReference type="InterPro" id="IPR007730">
    <property type="entry name" value="SPOR-like_dom"/>
</dbReference>
<dbReference type="STRING" id="396588.Tgr7_3032"/>
<dbReference type="KEGG" id="tgr:Tgr7_3032"/>
<dbReference type="PANTHER" id="PTHR35894:SF1">
    <property type="entry name" value="PHOSPHORIBULOKINASE _ URIDINE KINASE FAMILY"/>
    <property type="match status" value="1"/>
</dbReference>
<dbReference type="Gene3D" id="3.30.70.1070">
    <property type="entry name" value="Sporulation related repeat"/>
    <property type="match status" value="1"/>
</dbReference>
<feature type="domain" description="SPOR" evidence="3">
    <location>
        <begin position="416"/>
        <end position="494"/>
    </location>
</feature>
<gene>
    <name evidence="4" type="ordered locus">Tgr7_3032</name>
</gene>
<name>B8GPV5_THISH</name>
<keyword evidence="2" id="KW-0812">Transmembrane</keyword>
<feature type="compositionally biased region" description="Low complexity" evidence="1">
    <location>
        <begin position="358"/>
        <end position="370"/>
    </location>
</feature>
<dbReference type="eggNOG" id="COG3267">
    <property type="taxonomic scope" value="Bacteria"/>
</dbReference>
<evidence type="ECO:0000256" key="1">
    <source>
        <dbReference type="SAM" id="MobiDB-lite"/>
    </source>
</evidence>
<organism evidence="4 5">
    <name type="scientific">Thioalkalivibrio sulfidiphilus (strain HL-EbGR7)</name>
    <dbReference type="NCBI Taxonomy" id="396588"/>
    <lineage>
        <taxon>Bacteria</taxon>
        <taxon>Pseudomonadati</taxon>
        <taxon>Pseudomonadota</taxon>
        <taxon>Gammaproteobacteria</taxon>
        <taxon>Chromatiales</taxon>
        <taxon>Ectothiorhodospiraceae</taxon>
        <taxon>Thioalkalivibrio</taxon>
    </lineage>
</organism>
<dbReference type="Pfam" id="PF05036">
    <property type="entry name" value="SPOR"/>
    <property type="match status" value="1"/>
</dbReference>
<accession>B8GPV5</accession>
<dbReference type="GO" id="GO:0042834">
    <property type="term" value="F:peptidoglycan binding"/>
    <property type="evidence" value="ECO:0007669"/>
    <property type="project" value="InterPro"/>
</dbReference>
<protein>
    <submittedName>
        <fullName evidence="4">Sporulation domain protein</fullName>
    </submittedName>
</protein>
<feature type="compositionally biased region" description="Pro residues" evidence="1">
    <location>
        <begin position="321"/>
        <end position="357"/>
    </location>
</feature>
<dbReference type="OrthoDB" id="6189127at2"/>
<keyword evidence="2" id="KW-1133">Transmembrane helix</keyword>
<dbReference type="RefSeq" id="WP_012639564.1">
    <property type="nucleotide sequence ID" value="NC_011901.1"/>
</dbReference>
<dbReference type="SUPFAM" id="SSF52540">
    <property type="entry name" value="P-loop containing nucleoside triphosphate hydrolases"/>
    <property type="match status" value="1"/>
</dbReference>
<evidence type="ECO:0000313" key="4">
    <source>
        <dbReference type="EMBL" id="ACL74102.1"/>
    </source>
</evidence>
<keyword evidence="2" id="KW-0472">Membrane</keyword>
<feature type="transmembrane region" description="Helical" evidence="2">
    <location>
        <begin position="282"/>
        <end position="304"/>
    </location>
</feature>
<dbReference type="PROSITE" id="PS51724">
    <property type="entry name" value="SPOR"/>
    <property type="match status" value="1"/>
</dbReference>
<keyword evidence="5" id="KW-1185">Reference proteome</keyword>
<dbReference type="HOGENOM" id="CLU_458324_0_0_6"/>
<dbReference type="PANTHER" id="PTHR35894">
    <property type="entry name" value="GENERAL SECRETION PATHWAY PROTEIN A-RELATED"/>
    <property type="match status" value="1"/>
</dbReference>
<sequence>MTQSAESIHTAPLPMDCLLRHGLEQQPFDAVAGDTFLYTDPALDMPLGVLLDHLHKDDNLLVFKGDLGAGKSTQLLRLLSRSAETLDFCAFKARPGTSFAAIDYTIRQFWGERTDSDEETPLAEMLCAIAQGSKRPVLVIDDAHHIESGALAELLKLRRQTHTLCDHAPGILLVGEPRLELLLEQANAGDQPSEAHISVQLRPLTREQTEAYLRHRLQVAGADNPDMLSGEQAQAIHLESGGLPLSINAAANRALLQLGATGTAGAGPMAQTAATPPWKQRWFVPAVAAVVLVGMVITVINILGSDGDDALETRELLVLPEPRPLVTPPPPPALPEPPIEEPAPMAEPEPESVPPPVAEATPEAPASAPLQPAPQTPPSSPPAAPAPPPAAPAPAAPAPAPAPRPTGLLDATWLREQPAGRYTIQVLGLSELQALRNYARDQALQGDVAWFRTQRNGADWYVLVVGSYPDADAARAAIATLPAEVRRNQPWVRTFGSIQQAMSQAR</sequence>
<evidence type="ECO:0000256" key="2">
    <source>
        <dbReference type="SAM" id="Phobius"/>
    </source>
</evidence>
<dbReference type="EMBL" id="CP001339">
    <property type="protein sequence ID" value="ACL74102.1"/>
    <property type="molecule type" value="Genomic_DNA"/>
</dbReference>
<evidence type="ECO:0000313" key="5">
    <source>
        <dbReference type="Proteomes" id="UP000002383"/>
    </source>
</evidence>
<dbReference type="Proteomes" id="UP000002383">
    <property type="component" value="Chromosome"/>
</dbReference>
<dbReference type="InterPro" id="IPR049945">
    <property type="entry name" value="AAA_22"/>
</dbReference>
<dbReference type="Pfam" id="PF13401">
    <property type="entry name" value="AAA_22"/>
    <property type="match status" value="1"/>
</dbReference>
<proteinExistence type="predicted"/>
<dbReference type="InterPro" id="IPR027417">
    <property type="entry name" value="P-loop_NTPase"/>
</dbReference>
<reference evidence="4 5" key="1">
    <citation type="journal article" date="2011" name="Stand. Genomic Sci.">
        <title>Complete genome sequence of 'Thioalkalivibrio sulfidophilus' HL-EbGr7.</title>
        <authorList>
            <person name="Muyzer G."/>
            <person name="Sorokin D.Y."/>
            <person name="Mavromatis K."/>
            <person name="Lapidus A."/>
            <person name="Clum A."/>
            <person name="Ivanova N."/>
            <person name="Pati A."/>
            <person name="d'Haeseleer P."/>
            <person name="Woyke T."/>
            <person name="Kyrpides N.C."/>
        </authorList>
    </citation>
    <scope>NUCLEOTIDE SEQUENCE [LARGE SCALE GENOMIC DNA]</scope>
    <source>
        <strain evidence="4 5">HL-EbGR7</strain>
    </source>
</reference>
<dbReference type="GO" id="GO:0016887">
    <property type="term" value="F:ATP hydrolysis activity"/>
    <property type="evidence" value="ECO:0007669"/>
    <property type="project" value="InterPro"/>
</dbReference>
<feature type="region of interest" description="Disordered" evidence="1">
    <location>
        <begin position="321"/>
        <end position="407"/>
    </location>
</feature>